<feature type="region of interest" description="Disordered" evidence="1">
    <location>
        <begin position="769"/>
        <end position="813"/>
    </location>
</feature>
<feature type="compositionally biased region" description="Acidic residues" evidence="1">
    <location>
        <begin position="782"/>
        <end position="794"/>
    </location>
</feature>
<keyword evidence="3" id="KW-1185">Reference proteome</keyword>
<evidence type="ECO:0000313" key="2">
    <source>
        <dbReference type="EMBL" id="TRM56148.1"/>
    </source>
</evidence>
<evidence type="ECO:0000256" key="1">
    <source>
        <dbReference type="SAM" id="MobiDB-lite"/>
    </source>
</evidence>
<organism evidence="2 3">
    <name type="scientific">Schizophyllum amplum</name>
    <dbReference type="NCBI Taxonomy" id="97359"/>
    <lineage>
        <taxon>Eukaryota</taxon>
        <taxon>Fungi</taxon>
        <taxon>Dikarya</taxon>
        <taxon>Basidiomycota</taxon>
        <taxon>Agaricomycotina</taxon>
        <taxon>Agaricomycetes</taxon>
        <taxon>Agaricomycetidae</taxon>
        <taxon>Agaricales</taxon>
        <taxon>Schizophyllaceae</taxon>
        <taxon>Schizophyllum</taxon>
    </lineage>
</organism>
<sequence length="813" mass="92067">MDSLSDEVVQLIFYGLEEPAGFSVTSRRYHALSTDPYVRANYFIARHGPQEALFHALGRGRLLTERVLDVLFGLAHVSRYIVQVAIHHYFYTQTHFVKTEWVRGLQLPVFVHFMKLATDKYGDIPRGKGEDDGSLFSSFIFDSKLPSAARHVSWETIREIVEIYNFIPFCSKDPLMANFPLALSIEPRLLPYAEANGFRMNPKYRDFVFRRMFEKHGDPGFEVVERICSNVQELCRLDDRMFLSRTVAAEVCMECQTNDNAYQALRRLGKLGHLRFELSTLVADLITSFSRTRSVTYATTLAVIKRLFVDFPSEDRKVLHVMHLAAFLQLEADTSEHDGIAERLRELGLQALTTIDLLRVMVNPFMDKFRCAVSYAEKEVIMDNGKKGMNASELEEFLNDVARNCVLMGCNGALLRKLSEVYEHVGKTVVLTTHSLKITLDDLPAADDEEGRRKYRARLCPDLWTERPPLIRGKDMQIVEVEETNAMGVDESRDAATLGRITQSNLTSAIRCDELSPANRSRRRSLLTYGDDMGSMLSYGRQSVPEWVKTTFGYRSGAAAICLTHAILNGHSHAISAMLPGMDMLTAPAKRVLPDRVPITFEHFQMLARLGRAPHCYMFNEIEKGAEFYHSADDYLATDSKSTAKSSSSSRTSSRRQSAPVPRQKPTLKRPRRSAAKAVVSYAVPDSDEDDKMEGNDDKPVKVEAVKGPEESSLEKWVKNLSDLLRAEERNHKALKRAWDAGHDPGIPAPMKNAFHKALITHMRVLRKQVREQSAPASGETENVDTDLDDDDEEYQYRPATRSKRRKTMNSAS</sequence>
<feature type="compositionally biased region" description="Basic residues" evidence="1">
    <location>
        <begin position="666"/>
        <end position="675"/>
    </location>
</feature>
<accession>A0A550BUC3</accession>
<gene>
    <name evidence="2" type="ORF">BD626DRAFT_260170</name>
</gene>
<dbReference type="STRING" id="97359.A0A550BUC3"/>
<reference evidence="2 3" key="1">
    <citation type="journal article" date="2019" name="New Phytol.">
        <title>Comparative genomics reveals unique wood-decay strategies and fruiting body development in the Schizophyllaceae.</title>
        <authorList>
            <person name="Almasi E."/>
            <person name="Sahu N."/>
            <person name="Krizsan K."/>
            <person name="Balint B."/>
            <person name="Kovacs G.M."/>
            <person name="Kiss B."/>
            <person name="Cseklye J."/>
            <person name="Drula E."/>
            <person name="Henrissat B."/>
            <person name="Nagy I."/>
            <person name="Chovatia M."/>
            <person name="Adam C."/>
            <person name="LaButti K."/>
            <person name="Lipzen A."/>
            <person name="Riley R."/>
            <person name="Grigoriev I.V."/>
            <person name="Nagy L.G."/>
        </authorList>
    </citation>
    <scope>NUCLEOTIDE SEQUENCE [LARGE SCALE GENOMIC DNA]</scope>
    <source>
        <strain evidence="2 3">NL-1724</strain>
    </source>
</reference>
<feature type="compositionally biased region" description="Low complexity" evidence="1">
    <location>
        <begin position="640"/>
        <end position="659"/>
    </location>
</feature>
<dbReference type="AlphaFoldDB" id="A0A550BUC3"/>
<dbReference type="EMBL" id="VDMD01000079">
    <property type="protein sequence ID" value="TRM56148.1"/>
    <property type="molecule type" value="Genomic_DNA"/>
</dbReference>
<feature type="compositionally biased region" description="Basic residues" evidence="1">
    <location>
        <begin position="801"/>
        <end position="813"/>
    </location>
</feature>
<comment type="caution">
    <text evidence="2">The sequence shown here is derived from an EMBL/GenBank/DDBJ whole genome shotgun (WGS) entry which is preliminary data.</text>
</comment>
<evidence type="ECO:0000313" key="3">
    <source>
        <dbReference type="Proteomes" id="UP000320762"/>
    </source>
</evidence>
<protein>
    <submittedName>
        <fullName evidence="2">Uncharacterized protein</fullName>
    </submittedName>
</protein>
<feature type="region of interest" description="Disordered" evidence="1">
    <location>
        <begin position="640"/>
        <end position="700"/>
    </location>
</feature>
<proteinExistence type="predicted"/>
<name>A0A550BUC3_9AGAR</name>
<dbReference type="OrthoDB" id="270318at2759"/>
<dbReference type="Proteomes" id="UP000320762">
    <property type="component" value="Unassembled WGS sequence"/>
</dbReference>